<evidence type="ECO:0000256" key="14">
    <source>
        <dbReference type="SAM" id="Phobius"/>
    </source>
</evidence>
<evidence type="ECO:0000256" key="13">
    <source>
        <dbReference type="ARBA" id="ARBA00023288"/>
    </source>
</evidence>
<dbReference type="EMBL" id="JAMKFB020000002">
    <property type="protein sequence ID" value="KAL0200015.1"/>
    <property type="molecule type" value="Genomic_DNA"/>
</dbReference>
<dbReference type="SUPFAM" id="SSF58069">
    <property type="entry name" value="Virus ectodomain"/>
    <property type="match status" value="1"/>
</dbReference>
<reference evidence="15 16" key="1">
    <citation type="submission" date="2024-05" db="EMBL/GenBank/DDBJ databases">
        <title>Genome sequencing and assembly of Indian major carp, Cirrhinus mrigala (Hamilton, 1822).</title>
        <authorList>
            <person name="Mohindra V."/>
            <person name="Chowdhury L.M."/>
            <person name="Lal K."/>
            <person name="Jena J.K."/>
        </authorList>
    </citation>
    <scope>NUCLEOTIDE SEQUENCE [LARGE SCALE GENOMIC DNA]</scope>
    <source>
        <strain evidence="15">CM1030</strain>
        <tissue evidence="15">Blood</tissue>
    </source>
</reference>
<evidence type="ECO:0000256" key="1">
    <source>
        <dbReference type="ARBA" id="ARBA00004402"/>
    </source>
</evidence>
<proteinExistence type="predicted"/>
<keyword evidence="7" id="KW-1043">Host membrane</keyword>
<evidence type="ECO:0000256" key="3">
    <source>
        <dbReference type="ARBA" id="ARBA00004563"/>
    </source>
</evidence>
<feature type="transmembrane region" description="Helical" evidence="14">
    <location>
        <begin position="62"/>
        <end position="82"/>
    </location>
</feature>
<keyword evidence="9 14" id="KW-0472">Membrane</keyword>
<dbReference type="Proteomes" id="UP001529510">
    <property type="component" value="Unassembled WGS sequence"/>
</dbReference>
<dbReference type="PANTHER" id="PTHR10424">
    <property type="entry name" value="VIRAL ENVELOPE PROTEIN"/>
    <property type="match status" value="1"/>
</dbReference>
<evidence type="ECO:0000313" key="15">
    <source>
        <dbReference type="EMBL" id="KAL0200015.1"/>
    </source>
</evidence>
<keyword evidence="4" id="KW-1032">Host cell membrane</keyword>
<comment type="caution">
    <text evidence="15">The sequence shown here is derived from an EMBL/GenBank/DDBJ whole genome shotgun (WGS) entry which is preliminary data.</text>
</comment>
<keyword evidence="10" id="KW-0564">Palmitate</keyword>
<dbReference type="InterPro" id="IPR018154">
    <property type="entry name" value="TLV/ENV_coat_polyprotein"/>
</dbReference>
<evidence type="ECO:0000313" key="16">
    <source>
        <dbReference type="Proteomes" id="UP001529510"/>
    </source>
</evidence>
<dbReference type="Gene3D" id="1.10.287.210">
    <property type="match status" value="1"/>
</dbReference>
<keyword evidence="13" id="KW-0449">Lipoprotein</keyword>
<evidence type="ECO:0000256" key="4">
    <source>
        <dbReference type="ARBA" id="ARBA00022511"/>
    </source>
</evidence>
<dbReference type="Pfam" id="PF00429">
    <property type="entry name" value="TLV_coat"/>
    <property type="match status" value="1"/>
</dbReference>
<evidence type="ECO:0000256" key="2">
    <source>
        <dbReference type="ARBA" id="ARBA00004531"/>
    </source>
</evidence>
<gene>
    <name evidence="15" type="ORF">M9458_003202</name>
</gene>
<name>A0ABD0RRN2_CIRMR</name>
<keyword evidence="11" id="KW-1015">Disulfide bond</keyword>
<organism evidence="15 16">
    <name type="scientific">Cirrhinus mrigala</name>
    <name type="common">Mrigala</name>
    <dbReference type="NCBI Taxonomy" id="683832"/>
    <lineage>
        <taxon>Eukaryota</taxon>
        <taxon>Metazoa</taxon>
        <taxon>Chordata</taxon>
        <taxon>Craniata</taxon>
        <taxon>Vertebrata</taxon>
        <taxon>Euteleostomi</taxon>
        <taxon>Actinopterygii</taxon>
        <taxon>Neopterygii</taxon>
        <taxon>Teleostei</taxon>
        <taxon>Ostariophysi</taxon>
        <taxon>Cypriniformes</taxon>
        <taxon>Cyprinidae</taxon>
        <taxon>Labeoninae</taxon>
        <taxon>Labeonini</taxon>
        <taxon>Cirrhinus</taxon>
    </lineage>
</organism>
<accession>A0ABD0RRN2</accession>
<sequence>MSRFTRLLSEACSNFPLLCILVDERGGHIFGLGKTGTASRHLINKSKMEQQKQSWHLMRHPALCALRATTCVLIVLSLWIVLPLIPQKGSDPEAVMSGTAPVLHTLGPRQVREMPNDYTASFSESWMDHPSPSHPYAMNMWWRLSNHTVKQYGLENCYVCAQFPQSTTEVDWWPYQDRNTSTIMAVMAVAAAAFNDNSTLWYTQDEEWRQIKVTKRLFGQVATIQDIPTNLTCYSRVTGTHPLGKIPKSKCNVIYEENETNLATRRRCLRCLNKGIVAAGPLGQSAIASEYLFHDHCERTRCEAACALVHVPDEEGTGVVENTYWQCGYEVYTSLPRNWMGTCALIQLHGGTIVLPHQPREIMRRKEGGLLNVAQESQVPKNHHILNIAEKLLAVFVPGTGVASLMQEVQVARYDLISFINTTKMMEGVKEELRGLMFADLQNRFVLDLLLAELSGLCVTVEETCCTYISENDEDGHVIEEAIANLTLMAKTVTDWEANSESFGWGWFTKVPNLIVMATCMVCSVLLILSLWRCMTLIRNAVSSAFQHQTVHDDLPHLYPKPENYAETDSSFSSCEDDTETDSNYTVAVKTTLKLNYL</sequence>
<feature type="non-terminal residue" evidence="15">
    <location>
        <position position="598"/>
    </location>
</feature>
<evidence type="ECO:0000256" key="7">
    <source>
        <dbReference type="ARBA" id="ARBA00022870"/>
    </source>
</evidence>
<comment type="subcellular location">
    <subcellularLocation>
        <location evidence="1">Host cell membrane</location>
        <topology evidence="1">Single-pass type I membrane protein</topology>
    </subcellularLocation>
    <subcellularLocation>
        <location evidence="2">Host endomembrane system</location>
        <topology evidence="2">Peripheral membrane protein</topology>
    </subcellularLocation>
    <subcellularLocation>
        <location evidence="3">Virion membrane</location>
        <topology evidence="3">Single-pass type I membrane protein</topology>
    </subcellularLocation>
</comment>
<evidence type="ECO:0000256" key="6">
    <source>
        <dbReference type="ARBA" id="ARBA00022692"/>
    </source>
</evidence>
<evidence type="ECO:0000256" key="11">
    <source>
        <dbReference type="ARBA" id="ARBA00023157"/>
    </source>
</evidence>
<dbReference type="PANTHER" id="PTHR10424:SF81">
    <property type="entry name" value="ERVV2 PROTEIN"/>
    <property type="match status" value="1"/>
</dbReference>
<evidence type="ECO:0000256" key="8">
    <source>
        <dbReference type="ARBA" id="ARBA00022989"/>
    </source>
</evidence>
<evidence type="ECO:0000256" key="5">
    <source>
        <dbReference type="ARBA" id="ARBA00022581"/>
    </source>
</evidence>
<keyword evidence="12" id="KW-0325">Glycoprotein</keyword>
<keyword evidence="8 14" id="KW-1133">Transmembrane helix</keyword>
<keyword evidence="6 14" id="KW-0812">Transmembrane</keyword>
<evidence type="ECO:0000256" key="10">
    <source>
        <dbReference type="ARBA" id="ARBA00023139"/>
    </source>
</evidence>
<keyword evidence="5" id="KW-0945">Host-virus interaction</keyword>
<keyword evidence="16" id="KW-1185">Reference proteome</keyword>
<dbReference type="AlphaFoldDB" id="A0ABD0RRN2"/>
<feature type="transmembrane region" description="Helical" evidence="14">
    <location>
        <begin position="514"/>
        <end position="532"/>
    </location>
</feature>
<evidence type="ECO:0000256" key="9">
    <source>
        <dbReference type="ARBA" id="ARBA00023136"/>
    </source>
</evidence>
<protein>
    <recommendedName>
        <fullName evidence="17">Envelope protein</fullName>
    </recommendedName>
</protein>
<evidence type="ECO:0000256" key="12">
    <source>
        <dbReference type="ARBA" id="ARBA00023180"/>
    </source>
</evidence>
<evidence type="ECO:0008006" key="17">
    <source>
        <dbReference type="Google" id="ProtNLM"/>
    </source>
</evidence>